<sequence length="398" mass="44259">MQHTNNMEAEQKTRVSDGKLTSFTLLVTANCNLRCDYCYTPKHPRQMDRETADRSIDFMFAESDPASPLSVTYFGGEPLMAPATIEYVCKQVLKRAEAEKREVSFSMTTNGTLVDQRNTELIQTYDIKTKISIDGAGTAQDLHRKQADGSGSFSLILKHIDNIRSLPGLTVRMTVTPDTARHLVQSVQWLSDNGFRHVFFTPVVEADWDEHSLATLYDAYHELSPYQKRNDNGMQVSNLQRDYSRLRKGSKREYGCGAAVSMAAIDPRGHLYPCHRFTGYFAHTDDCRIGDVRNGFNQEKRNYYIETNRTENFSGCGAGLFPDSTPSSEGTCLACSLFPVCHASCIAVNRFMTGKPYAPSPVNRILAQISASTSLACCSTDNDTLLTNHSNSNAGGTE</sequence>
<evidence type="ECO:0000256" key="6">
    <source>
        <dbReference type="ARBA" id="ARBA00023014"/>
    </source>
</evidence>
<dbReference type="EMBL" id="JADGII010000006">
    <property type="protein sequence ID" value="MBF0636522.1"/>
    <property type="molecule type" value="Genomic_DNA"/>
</dbReference>
<dbReference type="PANTHER" id="PTHR43273">
    <property type="entry name" value="ANAEROBIC SULFATASE-MATURATING ENZYME HOMOLOG ASLB-RELATED"/>
    <property type="match status" value="1"/>
</dbReference>
<dbReference type="InterPro" id="IPR007197">
    <property type="entry name" value="rSAM"/>
</dbReference>
<gene>
    <name evidence="9" type="ORF">INT08_04920</name>
</gene>
<name>A0ABR9XR45_9CHLB</name>
<keyword evidence="2" id="KW-0004">4Fe-4S</keyword>
<dbReference type="SFLD" id="SFLDG01386">
    <property type="entry name" value="main_SPASM_domain-containing"/>
    <property type="match status" value="1"/>
</dbReference>
<dbReference type="InterPro" id="IPR058240">
    <property type="entry name" value="rSAM_sf"/>
</dbReference>
<dbReference type="Proteomes" id="UP000619838">
    <property type="component" value="Unassembled WGS sequence"/>
</dbReference>
<organism evidence="9 10">
    <name type="scientific">Prosthecochloris ethylica</name>
    <dbReference type="NCBI Taxonomy" id="2743976"/>
    <lineage>
        <taxon>Bacteria</taxon>
        <taxon>Pseudomonadati</taxon>
        <taxon>Chlorobiota</taxon>
        <taxon>Chlorobiia</taxon>
        <taxon>Chlorobiales</taxon>
        <taxon>Chlorobiaceae</taxon>
        <taxon>Prosthecochloris</taxon>
    </lineage>
</organism>
<evidence type="ECO:0000259" key="8">
    <source>
        <dbReference type="PROSITE" id="PS51918"/>
    </source>
</evidence>
<evidence type="ECO:0000256" key="7">
    <source>
        <dbReference type="ARBA" id="ARBA00023601"/>
    </source>
</evidence>
<dbReference type="Gene3D" id="3.20.20.70">
    <property type="entry name" value="Aldolase class I"/>
    <property type="match status" value="1"/>
</dbReference>
<dbReference type="Pfam" id="PF04055">
    <property type="entry name" value="Radical_SAM"/>
    <property type="match status" value="1"/>
</dbReference>
<feature type="domain" description="Radical SAM core" evidence="8">
    <location>
        <begin position="16"/>
        <end position="247"/>
    </location>
</feature>
<comment type="cofactor">
    <cofactor evidence="1">
        <name>[4Fe-4S] cluster</name>
        <dbReference type="ChEBI" id="CHEBI:49883"/>
    </cofactor>
</comment>
<evidence type="ECO:0000313" key="10">
    <source>
        <dbReference type="Proteomes" id="UP000619838"/>
    </source>
</evidence>
<proteinExistence type="inferred from homology"/>
<evidence type="ECO:0000256" key="4">
    <source>
        <dbReference type="ARBA" id="ARBA00022723"/>
    </source>
</evidence>
<dbReference type="PROSITE" id="PS01305">
    <property type="entry name" value="MOAA_NIFB_PQQE"/>
    <property type="match status" value="1"/>
</dbReference>
<dbReference type="PANTHER" id="PTHR43273:SF3">
    <property type="entry name" value="ANAEROBIC SULFATASE-MATURATING ENZYME HOMOLOG ASLB-RELATED"/>
    <property type="match status" value="1"/>
</dbReference>
<evidence type="ECO:0000256" key="3">
    <source>
        <dbReference type="ARBA" id="ARBA00022691"/>
    </source>
</evidence>
<comment type="caution">
    <text evidence="9">The sequence shown here is derived from an EMBL/GenBank/DDBJ whole genome shotgun (WGS) entry which is preliminary data.</text>
</comment>
<dbReference type="NCBIfam" id="TIGR04085">
    <property type="entry name" value="rSAM_more_4Fe4S"/>
    <property type="match status" value="1"/>
</dbReference>
<evidence type="ECO:0000256" key="2">
    <source>
        <dbReference type="ARBA" id="ARBA00022485"/>
    </source>
</evidence>
<protein>
    <submittedName>
        <fullName evidence="9">Radical SAM protein</fullName>
    </submittedName>
</protein>
<dbReference type="CDD" id="cd01335">
    <property type="entry name" value="Radical_SAM"/>
    <property type="match status" value="1"/>
</dbReference>
<keyword evidence="10" id="KW-1185">Reference proteome</keyword>
<dbReference type="PROSITE" id="PS51918">
    <property type="entry name" value="RADICAL_SAM"/>
    <property type="match status" value="1"/>
</dbReference>
<dbReference type="InterPro" id="IPR000385">
    <property type="entry name" value="MoaA_NifB_PqqE_Fe-S-bd_CS"/>
</dbReference>
<evidence type="ECO:0000256" key="5">
    <source>
        <dbReference type="ARBA" id="ARBA00023004"/>
    </source>
</evidence>
<keyword evidence="3" id="KW-0949">S-adenosyl-L-methionine</keyword>
<dbReference type="InterPro" id="IPR023885">
    <property type="entry name" value="4Fe4S-binding_SPASM_dom"/>
</dbReference>
<accession>A0ABR9XR45</accession>
<evidence type="ECO:0000256" key="1">
    <source>
        <dbReference type="ARBA" id="ARBA00001966"/>
    </source>
</evidence>
<dbReference type="InterPro" id="IPR013785">
    <property type="entry name" value="Aldolase_TIM"/>
</dbReference>
<dbReference type="SUPFAM" id="SSF102114">
    <property type="entry name" value="Radical SAM enzymes"/>
    <property type="match status" value="1"/>
</dbReference>
<keyword evidence="5" id="KW-0408">Iron</keyword>
<evidence type="ECO:0000313" key="9">
    <source>
        <dbReference type="EMBL" id="MBF0636522.1"/>
    </source>
</evidence>
<dbReference type="SFLD" id="SFLDG01067">
    <property type="entry name" value="SPASM/twitch_domain_containing"/>
    <property type="match status" value="1"/>
</dbReference>
<reference evidence="9 10" key="1">
    <citation type="journal article" date="2020" name="Microorganisms">
        <title>Simultaneous Genome Sequencing of Prosthecochloris ethylica and Desulfuromonas acetoxidans within a Syntrophic Mixture Reveals Unique Pili and Protein Interactions.</title>
        <authorList>
            <person name="Kyndt J.A."/>
            <person name="Van Beeumen J.J."/>
            <person name="Meyer T.E."/>
        </authorList>
    </citation>
    <scope>NUCLEOTIDE SEQUENCE [LARGE SCALE GENOMIC DNA]</scope>
    <source>
        <strain evidence="9 10">N3</strain>
    </source>
</reference>
<dbReference type="InterPro" id="IPR023867">
    <property type="entry name" value="Sulphatase_maturase_rSAM"/>
</dbReference>
<comment type="similarity">
    <text evidence="7">Belongs to the radical SAM superfamily. Anaerobic sulfatase-maturating enzyme family.</text>
</comment>
<dbReference type="NCBIfam" id="NF047865">
    <property type="entry name" value="rSAM_PapB"/>
    <property type="match status" value="1"/>
</dbReference>
<keyword evidence="4" id="KW-0479">Metal-binding</keyword>
<dbReference type="RefSeq" id="WP_114608152.1">
    <property type="nucleotide sequence ID" value="NZ_JABVZQ010000003.1"/>
</dbReference>
<dbReference type="SFLD" id="SFLDG01384">
    <property type="entry name" value="thioether_bond_formation_requi"/>
    <property type="match status" value="1"/>
</dbReference>
<dbReference type="SFLD" id="SFLDS00029">
    <property type="entry name" value="Radical_SAM"/>
    <property type="match status" value="1"/>
</dbReference>
<keyword evidence="6" id="KW-0411">Iron-sulfur</keyword>